<dbReference type="PANTHER" id="PTHR38248:SF2">
    <property type="entry name" value="FUNK1 11"/>
    <property type="match status" value="1"/>
</dbReference>
<reference evidence="4" key="3">
    <citation type="submission" date="2025-04" db="UniProtKB">
        <authorList>
            <consortium name="RefSeq"/>
        </authorList>
    </citation>
    <scope>IDENTIFICATION</scope>
    <source>
        <strain evidence="4">CBS 304.34</strain>
    </source>
</reference>
<protein>
    <recommendedName>
        <fullName evidence="1">Fungal-type protein kinase domain-containing protein</fullName>
    </recommendedName>
</protein>
<evidence type="ECO:0000259" key="1">
    <source>
        <dbReference type="Pfam" id="PF17667"/>
    </source>
</evidence>
<dbReference type="Pfam" id="PF17667">
    <property type="entry name" value="Pkinase_fungal"/>
    <property type="match status" value="1"/>
</dbReference>
<dbReference type="GeneID" id="54461088"/>
<dbReference type="RefSeq" id="XP_033576146.1">
    <property type="nucleotide sequence ID" value="XM_033720195.1"/>
</dbReference>
<dbReference type="Proteomes" id="UP000504636">
    <property type="component" value="Unplaced"/>
</dbReference>
<evidence type="ECO:0000313" key="4">
    <source>
        <dbReference type="RefSeq" id="XP_033576146.1"/>
    </source>
</evidence>
<dbReference type="InterPro" id="IPR040976">
    <property type="entry name" value="Pkinase_fungal"/>
</dbReference>
<organism evidence="2">
    <name type="scientific">Mytilinidion resinicola</name>
    <dbReference type="NCBI Taxonomy" id="574789"/>
    <lineage>
        <taxon>Eukaryota</taxon>
        <taxon>Fungi</taxon>
        <taxon>Dikarya</taxon>
        <taxon>Ascomycota</taxon>
        <taxon>Pezizomycotina</taxon>
        <taxon>Dothideomycetes</taxon>
        <taxon>Pleosporomycetidae</taxon>
        <taxon>Mytilinidiales</taxon>
        <taxon>Mytilinidiaceae</taxon>
        <taxon>Mytilinidion</taxon>
    </lineage>
</organism>
<evidence type="ECO:0000313" key="3">
    <source>
        <dbReference type="Proteomes" id="UP000504636"/>
    </source>
</evidence>
<keyword evidence="3" id="KW-1185">Reference proteome</keyword>
<evidence type="ECO:0000313" key="2">
    <source>
        <dbReference type="EMBL" id="KAF2809182.1"/>
    </source>
</evidence>
<accession>A0A6A6YK00</accession>
<gene>
    <name evidence="2 4" type="ORF">BDZ99DRAFT_463980</name>
</gene>
<feature type="domain" description="Fungal-type protein kinase" evidence="1">
    <location>
        <begin position="1"/>
        <end position="69"/>
    </location>
</feature>
<reference evidence="4" key="2">
    <citation type="submission" date="2020-04" db="EMBL/GenBank/DDBJ databases">
        <authorList>
            <consortium name="NCBI Genome Project"/>
        </authorList>
    </citation>
    <scope>NUCLEOTIDE SEQUENCE</scope>
    <source>
        <strain evidence="4">CBS 304.34</strain>
    </source>
</reference>
<dbReference type="OrthoDB" id="3694016at2759"/>
<proteinExistence type="predicted"/>
<reference evidence="2 4" key="1">
    <citation type="journal article" date="2020" name="Stud. Mycol.">
        <title>101 Dothideomycetes genomes: a test case for predicting lifestyles and emergence of pathogens.</title>
        <authorList>
            <person name="Haridas S."/>
            <person name="Albert R."/>
            <person name="Binder M."/>
            <person name="Bloem J."/>
            <person name="Labutti K."/>
            <person name="Salamov A."/>
            <person name="Andreopoulos B."/>
            <person name="Baker S."/>
            <person name="Barry K."/>
            <person name="Bills G."/>
            <person name="Bluhm B."/>
            <person name="Cannon C."/>
            <person name="Castanera R."/>
            <person name="Culley D."/>
            <person name="Daum C."/>
            <person name="Ezra D."/>
            <person name="Gonzalez J."/>
            <person name="Henrissat B."/>
            <person name="Kuo A."/>
            <person name="Liang C."/>
            <person name="Lipzen A."/>
            <person name="Lutzoni F."/>
            <person name="Magnuson J."/>
            <person name="Mondo S."/>
            <person name="Nolan M."/>
            <person name="Ohm R."/>
            <person name="Pangilinan J."/>
            <person name="Park H.-J."/>
            <person name="Ramirez L."/>
            <person name="Alfaro M."/>
            <person name="Sun H."/>
            <person name="Tritt A."/>
            <person name="Yoshinaga Y."/>
            <person name="Zwiers L.-H."/>
            <person name="Turgeon B."/>
            <person name="Goodwin S."/>
            <person name="Spatafora J."/>
            <person name="Crous P."/>
            <person name="Grigoriev I."/>
        </authorList>
    </citation>
    <scope>NUCLEOTIDE SEQUENCE</scope>
    <source>
        <strain evidence="2 4">CBS 304.34</strain>
    </source>
</reference>
<dbReference type="PANTHER" id="PTHR38248">
    <property type="entry name" value="FUNK1 6"/>
    <property type="match status" value="1"/>
</dbReference>
<dbReference type="AlphaFoldDB" id="A0A6A6YK00"/>
<name>A0A6A6YK00_9PEZI</name>
<sequence length="70" mass="7943">MNKEQLGFDSTIIAAESERYIETERNNKKERLIIDEVMKRAPCVAGRATTCWKAHHEGDNSRVPLVAKVS</sequence>
<dbReference type="EMBL" id="MU003702">
    <property type="protein sequence ID" value="KAF2809182.1"/>
    <property type="molecule type" value="Genomic_DNA"/>
</dbReference>